<dbReference type="Pfam" id="PF02776">
    <property type="entry name" value="TPP_enzyme_N"/>
    <property type="match status" value="2"/>
</dbReference>
<protein>
    <submittedName>
        <fullName evidence="7">Thiamine pyrophosphate-binding protein</fullName>
    </submittedName>
</protein>
<evidence type="ECO:0000313" key="8">
    <source>
        <dbReference type="Proteomes" id="UP001596380"/>
    </source>
</evidence>
<dbReference type="RefSeq" id="WP_378063989.1">
    <property type="nucleotide sequence ID" value="NZ_JBHSXS010000042.1"/>
</dbReference>
<proteinExistence type="inferred from homology"/>
<dbReference type="InterPro" id="IPR011766">
    <property type="entry name" value="TPP_enzyme_TPP-bd"/>
</dbReference>
<accession>A0ABW2CYN0</accession>
<dbReference type="Pfam" id="PF02775">
    <property type="entry name" value="TPP_enzyme_C"/>
    <property type="match status" value="2"/>
</dbReference>
<dbReference type="Proteomes" id="UP001596380">
    <property type="component" value="Unassembled WGS sequence"/>
</dbReference>
<keyword evidence="2" id="KW-0786">Thiamine pyrophosphate</keyword>
<feature type="compositionally biased region" description="Low complexity" evidence="3">
    <location>
        <begin position="516"/>
        <end position="535"/>
    </location>
</feature>
<name>A0ABW2CYN0_9ACTN</name>
<dbReference type="SUPFAM" id="SSF52518">
    <property type="entry name" value="Thiamin diphosphate-binding fold (THDP-binding)"/>
    <property type="match status" value="4"/>
</dbReference>
<gene>
    <name evidence="7" type="ORF">ACFQKB_38700</name>
</gene>
<dbReference type="InterPro" id="IPR012001">
    <property type="entry name" value="Thiamin_PyroP_enz_TPP-bd_dom"/>
</dbReference>
<dbReference type="Gene3D" id="3.40.50.970">
    <property type="match status" value="4"/>
</dbReference>
<feature type="domain" description="Thiamine pyrophosphate enzyme N-terminal TPP-binding" evidence="6">
    <location>
        <begin position="538"/>
        <end position="631"/>
    </location>
</feature>
<evidence type="ECO:0000259" key="5">
    <source>
        <dbReference type="Pfam" id="PF02775"/>
    </source>
</evidence>
<dbReference type="PANTHER" id="PTHR42981:SF2">
    <property type="entry name" value="PYRUVATE DEHYDROGENASE [UBIQUINONE]"/>
    <property type="match status" value="1"/>
</dbReference>
<reference evidence="8" key="1">
    <citation type="journal article" date="2019" name="Int. J. Syst. Evol. Microbiol.">
        <title>The Global Catalogue of Microorganisms (GCM) 10K type strain sequencing project: providing services to taxonomists for standard genome sequencing and annotation.</title>
        <authorList>
            <consortium name="The Broad Institute Genomics Platform"/>
            <consortium name="The Broad Institute Genome Sequencing Center for Infectious Disease"/>
            <person name="Wu L."/>
            <person name="Ma J."/>
        </authorList>
    </citation>
    <scope>NUCLEOTIDE SEQUENCE [LARGE SCALE GENOMIC DNA]</scope>
    <source>
        <strain evidence="8">JCM 3369</strain>
    </source>
</reference>
<dbReference type="EMBL" id="JBHSXS010000042">
    <property type="protein sequence ID" value="MFC6885743.1"/>
    <property type="molecule type" value="Genomic_DNA"/>
</dbReference>
<comment type="caution">
    <text evidence="7">The sequence shown here is derived from an EMBL/GenBank/DDBJ whole genome shotgun (WGS) entry which is preliminary data.</text>
</comment>
<feature type="domain" description="Thiamine pyrophosphate enzyme N-terminal TPP-binding" evidence="6">
    <location>
        <begin position="16"/>
        <end position="131"/>
    </location>
</feature>
<dbReference type="InterPro" id="IPR012000">
    <property type="entry name" value="Thiamin_PyroP_enz_cen_dom"/>
</dbReference>
<feature type="domain" description="Thiamine pyrophosphate enzyme central" evidence="4">
    <location>
        <begin position="710"/>
        <end position="840"/>
    </location>
</feature>
<sequence>MQVNRHIYSELAGRRRFADAAVAALADAGVTTVFGMPAESLNAFVDALRRDGRIRLVGVRHEGAGALMAATYGKLTGVPGVCVGTAGPGATHLPLGVFEAHADRAPLLALSGQVPVEQVGMDSFQEIDPVALMAQTTVYNRSIGAPGQIPMVHRALAEAALRRGPAHLACPSDVFAAPLRGAAVPRARSLPGAGSAADKALLGGVADLLGTAPTAVIVGAVTAREAGPIEALAEHLGAPVLVLPEGYRYFAALPDGPALPVLHERVADCVRALRGCGRVLLVGACSASARELTDGHDVVQVAEGAERARPGPDGWIRLLGEPAEILRQLRELAPPGERTGGLLGAVGDLRDGAPPAPLWQVIDRALPADAVVALEPGRPLDGALRALPVRERLLTSSFGLRVAGSALPAAIGAAFARPGRRTVAVTTDTALQDFAGELLTLCRYRVPVSLICVADDRRTDVRRLAAAAGLATAAAATPSALEGALTAAPGGPELIHVSGEALLGAEPRRDTTTLSAPRRAAARAAADAPTGTPDGPSVGTALAEVLAELDAAAAFVRPTPATEPLAGLCKAAGITVRAVRNTESAAMAASALAKHTGRPALCLTGPDADTVLQLNGLYDAAYDHAPVVVLGTPGAVVDGTLLLAGAARTLRLDGAPGTLAAAVHALRTAAAGQPVHIEIDPAVLDRPADGPVPGPRPPAPSPVLPAAPDLDRAAALLAAARRPVILIGRGGRGATTEIGELAAALGAPVVTTMPGRGVLPDDHAHHAGAIGSSGHQSAAETLDEADVVVAFGISRRGASAFDLPGDHHLIQVDHDLGRLANASRAGLPLHGTARHTAQALTERLGAAASPGGEHLGFARARHARYLATRRRRSRIPTRPSRPIRPSALAMELADRFAGGGPAPLVTVDVGLTTLWIYRYLTGRQDFVWTSSFATMGFAVPAAAALAPGADRPVLTAVGDGGLAVTLSELGTLADLDLPVTVVVFDNGRLGAIRFEQEIMGWPEYGSALHNGDLAEAARAYGLAAERVTTMAGLRNALRVARVARRPYLIDVVCDDNEIPAPAQRRPAAAQIIGYALALGREAARAARPGGAQR</sequence>
<dbReference type="CDD" id="cd00568">
    <property type="entry name" value="TPP_enzymes"/>
    <property type="match status" value="1"/>
</dbReference>
<organism evidence="7 8">
    <name type="scientific">Actinomadura yumaensis</name>
    <dbReference type="NCBI Taxonomy" id="111807"/>
    <lineage>
        <taxon>Bacteria</taxon>
        <taxon>Bacillati</taxon>
        <taxon>Actinomycetota</taxon>
        <taxon>Actinomycetes</taxon>
        <taxon>Streptosporangiales</taxon>
        <taxon>Thermomonosporaceae</taxon>
        <taxon>Actinomadura</taxon>
    </lineage>
</organism>
<dbReference type="InterPro" id="IPR047211">
    <property type="entry name" value="POXB-like"/>
</dbReference>
<feature type="domain" description="Thiamine pyrophosphate enzyme TPP-binding" evidence="5">
    <location>
        <begin position="908"/>
        <end position="1051"/>
    </location>
</feature>
<feature type="region of interest" description="Disordered" evidence="3">
    <location>
        <begin position="506"/>
        <end position="535"/>
    </location>
</feature>
<dbReference type="SUPFAM" id="SSF52467">
    <property type="entry name" value="DHS-like NAD/FAD-binding domain"/>
    <property type="match status" value="1"/>
</dbReference>
<evidence type="ECO:0000256" key="2">
    <source>
        <dbReference type="ARBA" id="ARBA00023052"/>
    </source>
</evidence>
<evidence type="ECO:0000259" key="4">
    <source>
        <dbReference type="Pfam" id="PF00205"/>
    </source>
</evidence>
<evidence type="ECO:0000259" key="6">
    <source>
        <dbReference type="Pfam" id="PF02776"/>
    </source>
</evidence>
<dbReference type="InterPro" id="IPR029035">
    <property type="entry name" value="DHS-like_NAD/FAD-binding_dom"/>
</dbReference>
<dbReference type="Gene3D" id="3.40.50.1220">
    <property type="entry name" value="TPP-binding domain"/>
    <property type="match status" value="1"/>
</dbReference>
<keyword evidence="8" id="KW-1185">Reference proteome</keyword>
<evidence type="ECO:0000256" key="3">
    <source>
        <dbReference type="SAM" id="MobiDB-lite"/>
    </source>
</evidence>
<dbReference type="PANTHER" id="PTHR42981">
    <property type="entry name" value="PYRUVATE DEHYDROGENASE [UBIQUINONE]"/>
    <property type="match status" value="1"/>
</dbReference>
<comment type="similarity">
    <text evidence="1">Belongs to the TPP enzyme family.</text>
</comment>
<dbReference type="Pfam" id="PF00205">
    <property type="entry name" value="TPP_enzyme_M"/>
    <property type="match status" value="1"/>
</dbReference>
<evidence type="ECO:0000256" key="1">
    <source>
        <dbReference type="ARBA" id="ARBA00007812"/>
    </source>
</evidence>
<feature type="domain" description="Thiamine pyrophosphate enzyme TPP-binding" evidence="5">
    <location>
        <begin position="392"/>
        <end position="456"/>
    </location>
</feature>
<evidence type="ECO:0000313" key="7">
    <source>
        <dbReference type="EMBL" id="MFC6885743.1"/>
    </source>
</evidence>
<dbReference type="InterPro" id="IPR029061">
    <property type="entry name" value="THDP-binding"/>
</dbReference>